<dbReference type="STRING" id="46731.A0A3M6TYP6"/>
<evidence type="ECO:0000256" key="9">
    <source>
        <dbReference type="ARBA" id="ARBA00023136"/>
    </source>
</evidence>
<evidence type="ECO:0000256" key="12">
    <source>
        <dbReference type="ARBA" id="ARBA00023224"/>
    </source>
</evidence>
<evidence type="ECO:0000313" key="15">
    <source>
        <dbReference type="EMBL" id="RMX46398.1"/>
    </source>
</evidence>
<dbReference type="OrthoDB" id="5949410at2759"/>
<proteinExistence type="inferred from homology"/>
<dbReference type="InterPro" id="IPR017452">
    <property type="entry name" value="GPCR_Rhodpsn_7TM"/>
</dbReference>
<dbReference type="AlphaFoldDB" id="A0A3M6TYP6"/>
<dbReference type="Gene3D" id="1.20.1070.10">
    <property type="entry name" value="Rhodopsin 7-helix transmembrane proteins"/>
    <property type="match status" value="1"/>
</dbReference>
<dbReference type="CDD" id="cd14969">
    <property type="entry name" value="7tmA_Opsins_type2_animals"/>
    <property type="match status" value="1"/>
</dbReference>
<evidence type="ECO:0000313" key="16">
    <source>
        <dbReference type="Proteomes" id="UP000275408"/>
    </source>
</evidence>
<feature type="transmembrane region" description="Helical" evidence="13">
    <location>
        <begin position="41"/>
        <end position="69"/>
    </location>
</feature>
<evidence type="ECO:0000256" key="8">
    <source>
        <dbReference type="ARBA" id="ARBA00023040"/>
    </source>
</evidence>
<feature type="transmembrane region" description="Helical" evidence="13">
    <location>
        <begin position="117"/>
        <end position="139"/>
    </location>
</feature>
<gene>
    <name evidence="15" type="ORF">pdam_00000629</name>
</gene>
<evidence type="ECO:0000256" key="7">
    <source>
        <dbReference type="ARBA" id="ARBA00022991"/>
    </source>
</evidence>
<keyword evidence="5 13" id="KW-0681">Retinal protein</keyword>
<feature type="transmembrane region" description="Helical" evidence="13">
    <location>
        <begin position="160"/>
        <end position="178"/>
    </location>
</feature>
<dbReference type="InterPro" id="IPR000276">
    <property type="entry name" value="GPCR_Rhodpsn"/>
</dbReference>
<keyword evidence="2 13" id="KW-0600">Photoreceptor protein</keyword>
<comment type="caution">
    <text evidence="15">The sequence shown here is derived from an EMBL/GenBank/DDBJ whole genome shotgun (WGS) entry which is preliminary data.</text>
</comment>
<keyword evidence="8 13" id="KW-0297">G-protein coupled receptor</keyword>
<comment type="similarity">
    <text evidence="13">Belongs to the G-protein coupled receptor 1 family. Opsin subfamily.</text>
</comment>
<keyword evidence="4 13" id="KW-0812">Transmembrane</keyword>
<feature type="transmembrane region" description="Helical" evidence="13">
    <location>
        <begin position="265"/>
        <end position="291"/>
    </location>
</feature>
<dbReference type="EMBL" id="RCHS01002704">
    <property type="protein sequence ID" value="RMX46398.1"/>
    <property type="molecule type" value="Genomic_DNA"/>
</dbReference>
<keyword evidence="3 13" id="KW-0716">Sensory transduction</keyword>
<keyword evidence="10" id="KW-1015">Disulfide bond</keyword>
<dbReference type="InterPro" id="IPR027430">
    <property type="entry name" value="Retinal_BS"/>
</dbReference>
<dbReference type="Pfam" id="PF00001">
    <property type="entry name" value="7tm_1"/>
    <property type="match status" value="1"/>
</dbReference>
<accession>A0A3M6TYP6</accession>
<protein>
    <recommendedName>
        <fullName evidence="14">G-protein coupled receptors family 1 profile domain-containing protein</fullName>
    </recommendedName>
</protein>
<feature type="domain" description="G-protein coupled receptors family 1 profile" evidence="14">
    <location>
        <begin position="60"/>
        <end position="319"/>
    </location>
</feature>
<evidence type="ECO:0000256" key="10">
    <source>
        <dbReference type="ARBA" id="ARBA00023157"/>
    </source>
</evidence>
<evidence type="ECO:0000256" key="5">
    <source>
        <dbReference type="ARBA" id="ARBA00022925"/>
    </source>
</evidence>
<evidence type="ECO:0000256" key="3">
    <source>
        <dbReference type="ARBA" id="ARBA00022606"/>
    </source>
</evidence>
<name>A0A3M6TYP6_POCDA</name>
<dbReference type="GO" id="GO:0007601">
    <property type="term" value="P:visual perception"/>
    <property type="evidence" value="ECO:0007669"/>
    <property type="project" value="InterPro"/>
</dbReference>
<feature type="transmembrane region" description="Helical" evidence="13">
    <location>
        <begin position="303"/>
        <end position="322"/>
    </location>
</feature>
<organism evidence="15 16">
    <name type="scientific">Pocillopora damicornis</name>
    <name type="common">Cauliflower coral</name>
    <name type="synonym">Millepora damicornis</name>
    <dbReference type="NCBI Taxonomy" id="46731"/>
    <lineage>
        <taxon>Eukaryota</taxon>
        <taxon>Metazoa</taxon>
        <taxon>Cnidaria</taxon>
        <taxon>Anthozoa</taxon>
        <taxon>Hexacorallia</taxon>
        <taxon>Scleractinia</taxon>
        <taxon>Astrocoeniina</taxon>
        <taxon>Pocilloporidae</taxon>
        <taxon>Pocillopora</taxon>
    </lineage>
</organism>
<sequence>METEKEFRKVLNSLYAQEEKLHEVKANIIIYRLGLERMADAVYTFFAILATLIGGSGVILNFLVCLMYFATPKLLDATNIFMLNMAVGDLTYSIVALPLLVASNARGEWAFGEAGCTAYAFITFFFALGTMMLLAVAAYERYFTLCRLYNDGQTQFSKKRAIVLCALIWCYSLFWSVMPVLGWSRYIPEGIGTSCSVDWTSKEQGNVWFTILLILGCFLLPVSIIICSYLKTFRALRKLSQQALQNWGENNRVTQETLKAESKMMWIIIAITAGYLFAWTPYALTAVVAIINPNRISPIGATIPAYMAKSSACYNPIIYVFMYRKMRSRLWAILCCKKSQVHPDAQIASEMASYQKSAAVTYAGRGTSFDDKNVDFPHSA</sequence>
<evidence type="ECO:0000256" key="2">
    <source>
        <dbReference type="ARBA" id="ARBA00022543"/>
    </source>
</evidence>
<dbReference type="PRINTS" id="PR00237">
    <property type="entry name" value="GPCRRHODOPSN"/>
</dbReference>
<feature type="transmembrane region" description="Helical" evidence="13">
    <location>
        <begin position="207"/>
        <end position="230"/>
    </location>
</feature>
<dbReference type="GO" id="GO:0004930">
    <property type="term" value="F:G protein-coupled receptor activity"/>
    <property type="evidence" value="ECO:0007669"/>
    <property type="project" value="UniProtKB-KW"/>
</dbReference>
<evidence type="ECO:0000259" key="14">
    <source>
        <dbReference type="PROSITE" id="PS50262"/>
    </source>
</evidence>
<keyword evidence="9 13" id="KW-0472">Membrane</keyword>
<evidence type="ECO:0000256" key="11">
    <source>
        <dbReference type="ARBA" id="ARBA00023170"/>
    </source>
</evidence>
<dbReference type="Proteomes" id="UP000275408">
    <property type="component" value="Unassembled WGS sequence"/>
</dbReference>
<keyword evidence="6 13" id="KW-1133">Transmembrane helix</keyword>
<keyword evidence="12 13" id="KW-0807">Transducer</keyword>
<dbReference type="PROSITE" id="PS50262">
    <property type="entry name" value="G_PROTEIN_RECEP_F1_2"/>
    <property type="match status" value="1"/>
</dbReference>
<dbReference type="GO" id="GO:0016020">
    <property type="term" value="C:membrane"/>
    <property type="evidence" value="ECO:0007669"/>
    <property type="project" value="UniProtKB-SubCell"/>
</dbReference>
<dbReference type="SUPFAM" id="SSF81321">
    <property type="entry name" value="Family A G protein-coupled receptor-like"/>
    <property type="match status" value="1"/>
</dbReference>
<keyword evidence="16" id="KW-1185">Reference proteome</keyword>
<dbReference type="GO" id="GO:0009881">
    <property type="term" value="F:photoreceptor activity"/>
    <property type="evidence" value="ECO:0007669"/>
    <property type="project" value="UniProtKB-KW"/>
</dbReference>
<dbReference type="PROSITE" id="PS00238">
    <property type="entry name" value="OPSIN"/>
    <property type="match status" value="1"/>
</dbReference>
<evidence type="ECO:0000256" key="6">
    <source>
        <dbReference type="ARBA" id="ARBA00022989"/>
    </source>
</evidence>
<dbReference type="GO" id="GO:0007602">
    <property type="term" value="P:phototransduction"/>
    <property type="evidence" value="ECO:0007669"/>
    <property type="project" value="UniProtKB-KW"/>
</dbReference>
<dbReference type="PRINTS" id="PR00238">
    <property type="entry name" value="OPSIN"/>
</dbReference>
<evidence type="ECO:0000256" key="4">
    <source>
        <dbReference type="ARBA" id="ARBA00022692"/>
    </source>
</evidence>
<dbReference type="InterPro" id="IPR050125">
    <property type="entry name" value="GPCR_opsins"/>
</dbReference>
<evidence type="ECO:0000256" key="1">
    <source>
        <dbReference type="ARBA" id="ARBA00004141"/>
    </source>
</evidence>
<dbReference type="InterPro" id="IPR001760">
    <property type="entry name" value="Opsin"/>
</dbReference>
<evidence type="ECO:0000256" key="13">
    <source>
        <dbReference type="RuleBase" id="RU004951"/>
    </source>
</evidence>
<dbReference type="PANTHER" id="PTHR24240">
    <property type="entry name" value="OPSIN"/>
    <property type="match status" value="1"/>
</dbReference>
<feature type="transmembrane region" description="Helical" evidence="13">
    <location>
        <begin position="81"/>
        <end position="105"/>
    </location>
</feature>
<comment type="subcellular location">
    <subcellularLocation>
        <location evidence="1 13">Membrane</location>
        <topology evidence="1 13">Multi-pass membrane protein</topology>
    </subcellularLocation>
</comment>
<keyword evidence="7 13" id="KW-0157">Chromophore</keyword>
<reference evidence="15 16" key="1">
    <citation type="journal article" date="2018" name="Sci. Rep.">
        <title>Comparative analysis of the Pocillopora damicornis genome highlights role of immune system in coral evolution.</title>
        <authorList>
            <person name="Cunning R."/>
            <person name="Bay R.A."/>
            <person name="Gillette P."/>
            <person name="Baker A.C."/>
            <person name="Traylor-Knowles N."/>
        </authorList>
    </citation>
    <scope>NUCLEOTIDE SEQUENCE [LARGE SCALE GENOMIC DNA]</scope>
    <source>
        <strain evidence="15">RSMAS</strain>
        <tissue evidence="15">Whole animal</tissue>
    </source>
</reference>
<keyword evidence="11 13" id="KW-0675">Receptor</keyword>